<sequence>MAVLLNIFTTWFSRSIGIAMPRGFAFSDSVRMQFSTLNRCDGESHLHCVSLKEFCRIFTKINCRFCSAVLWSEN</sequence>
<name>A0A2M4DJY6_ANODA</name>
<accession>A0A2M4DJY6</accession>
<dbReference type="EMBL" id="GGFL01013679">
    <property type="protein sequence ID" value="MBW77857.1"/>
    <property type="molecule type" value="Transcribed_RNA"/>
</dbReference>
<protein>
    <submittedName>
        <fullName evidence="1">Putative secreted protein</fullName>
    </submittedName>
</protein>
<evidence type="ECO:0000313" key="1">
    <source>
        <dbReference type="EMBL" id="MBW77857.1"/>
    </source>
</evidence>
<dbReference type="AlphaFoldDB" id="A0A2M4DJY6"/>
<organism evidence="1">
    <name type="scientific">Anopheles darlingi</name>
    <name type="common">Mosquito</name>
    <dbReference type="NCBI Taxonomy" id="43151"/>
    <lineage>
        <taxon>Eukaryota</taxon>
        <taxon>Metazoa</taxon>
        <taxon>Ecdysozoa</taxon>
        <taxon>Arthropoda</taxon>
        <taxon>Hexapoda</taxon>
        <taxon>Insecta</taxon>
        <taxon>Pterygota</taxon>
        <taxon>Neoptera</taxon>
        <taxon>Endopterygota</taxon>
        <taxon>Diptera</taxon>
        <taxon>Nematocera</taxon>
        <taxon>Culicoidea</taxon>
        <taxon>Culicidae</taxon>
        <taxon>Anophelinae</taxon>
        <taxon>Anopheles</taxon>
    </lineage>
</organism>
<reference evidence="1" key="1">
    <citation type="submission" date="2018-01" db="EMBL/GenBank/DDBJ databases">
        <title>An insight into the sialome of Amazonian anophelines.</title>
        <authorList>
            <person name="Ribeiro J.M."/>
            <person name="Scarpassa V."/>
            <person name="Calvo E."/>
        </authorList>
    </citation>
    <scope>NUCLEOTIDE SEQUENCE</scope>
</reference>
<proteinExistence type="predicted"/>